<dbReference type="PANTHER" id="PTHR10963">
    <property type="entry name" value="GLYCOSYL HYDROLASE-RELATED"/>
    <property type="match status" value="1"/>
</dbReference>
<keyword evidence="3" id="KW-0378">Hydrolase</keyword>
<keyword evidence="4" id="KW-1185">Reference proteome</keyword>
<dbReference type="PROSITE" id="PS51762">
    <property type="entry name" value="GH16_2"/>
    <property type="match status" value="1"/>
</dbReference>
<proteinExistence type="predicted"/>
<organism evidence="3 4">
    <name type="scientific">Nocardioides iriomotensis</name>
    <dbReference type="NCBI Taxonomy" id="715784"/>
    <lineage>
        <taxon>Bacteria</taxon>
        <taxon>Bacillati</taxon>
        <taxon>Actinomycetota</taxon>
        <taxon>Actinomycetes</taxon>
        <taxon>Propionibacteriales</taxon>
        <taxon>Nocardioidaceae</taxon>
        <taxon>Nocardioides</taxon>
    </lineage>
</organism>
<feature type="domain" description="GH16" evidence="2">
    <location>
        <begin position="133"/>
        <end position="382"/>
    </location>
</feature>
<name>A0A4Q5J7L8_9ACTN</name>
<dbReference type="AlphaFoldDB" id="A0A4Q5J7L8"/>
<comment type="caution">
    <text evidence="3">The sequence shown here is derived from an EMBL/GenBank/DDBJ whole genome shotgun (WGS) entry which is preliminary data.</text>
</comment>
<feature type="compositionally biased region" description="Low complexity" evidence="1">
    <location>
        <begin position="1"/>
        <end position="18"/>
    </location>
</feature>
<evidence type="ECO:0000313" key="4">
    <source>
        <dbReference type="Proteomes" id="UP000291189"/>
    </source>
</evidence>
<dbReference type="GO" id="GO:0004553">
    <property type="term" value="F:hydrolase activity, hydrolyzing O-glycosyl compounds"/>
    <property type="evidence" value="ECO:0007669"/>
    <property type="project" value="InterPro"/>
</dbReference>
<dbReference type="InterPro" id="IPR000757">
    <property type="entry name" value="Beta-glucanase-like"/>
</dbReference>
<dbReference type="Proteomes" id="UP000291189">
    <property type="component" value="Unassembled WGS sequence"/>
</dbReference>
<feature type="region of interest" description="Disordered" evidence="1">
    <location>
        <begin position="1"/>
        <end position="31"/>
    </location>
</feature>
<evidence type="ECO:0000313" key="3">
    <source>
        <dbReference type="EMBL" id="RYU14523.1"/>
    </source>
</evidence>
<dbReference type="RefSeq" id="WP_129985407.1">
    <property type="nucleotide sequence ID" value="NZ_SDPU01000010.1"/>
</dbReference>
<dbReference type="PANTHER" id="PTHR10963:SF60">
    <property type="entry name" value="GRAM-NEGATIVE BACTERIA-BINDING PROTEIN 1-RELATED"/>
    <property type="match status" value="1"/>
</dbReference>
<sequence length="388" mass="42961">MISDSATSARTTSAGTSSQKTSFQSLKRKKAQTARISVLPKIAQKGKGAASADKAKAIGEVKFSPAKEGRKVQVYRSSDGGTTWTKWGTPKKQNDDGIVRFTPAAPLTGAHWTYRAEAVKAGSLAKFMSGTATDQWTQIFEDQFGGSSLNSAMWSTRGTTYSKASQRKCSKASPKMAKVGSGVLSLQVKKDPNRRGDVCKWKKPGTSKKFKFPYYLNGHIGTDAKFTFRYGTAAARVKFQQPRGMHGSFWMNTSYEPQGRKKVEIDTVEFFGKGYKDGGLAQFLHYKGRKIGGVQKSANETLKGTDNWWKKYHVFSVVWSPSGYSFRIDGTETFRTSKAISDKQVLVILSLLSSDWELDDMPKSGKGSMKVDWVRVWQHQSLAARNLQ</sequence>
<dbReference type="Gene3D" id="2.60.120.200">
    <property type="match status" value="1"/>
</dbReference>
<evidence type="ECO:0000256" key="1">
    <source>
        <dbReference type="SAM" id="MobiDB-lite"/>
    </source>
</evidence>
<evidence type="ECO:0000259" key="2">
    <source>
        <dbReference type="PROSITE" id="PS51762"/>
    </source>
</evidence>
<dbReference type="InterPro" id="IPR013320">
    <property type="entry name" value="ConA-like_dom_sf"/>
</dbReference>
<dbReference type="OrthoDB" id="9809583at2"/>
<reference evidence="3 4" key="1">
    <citation type="submission" date="2019-01" db="EMBL/GenBank/DDBJ databases">
        <title>Nocardioides guangzhouensis sp. nov., an actinobacterium isolated from soil.</title>
        <authorList>
            <person name="Fu Y."/>
            <person name="Cai Y."/>
            <person name="Lin Z."/>
            <person name="Chen P."/>
        </authorList>
    </citation>
    <scope>NUCLEOTIDE SEQUENCE [LARGE SCALE GENOMIC DNA]</scope>
    <source>
        <strain evidence="3 4">NBRC 105384</strain>
    </source>
</reference>
<dbReference type="Pfam" id="PF00722">
    <property type="entry name" value="Glyco_hydro_16"/>
    <property type="match status" value="1"/>
</dbReference>
<dbReference type="CDD" id="cd00413">
    <property type="entry name" value="Glyco_hydrolase_16"/>
    <property type="match status" value="1"/>
</dbReference>
<dbReference type="GO" id="GO:0005975">
    <property type="term" value="P:carbohydrate metabolic process"/>
    <property type="evidence" value="ECO:0007669"/>
    <property type="project" value="InterPro"/>
</dbReference>
<gene>
    <name evidence="3" type="ORF">ETU37_03095</name>
</gene>
<dbReference type="EMBL" id="SDPU01000010">
    <property type="protein sequence ID" value="RYU14523.1"/>
    <property type="molecule type" value="Genomic_DNA"/>
</dbReference>
<protein>
    <submittedName>
        <fullName evidence="3">Glycosyl hydrolase family protein</fullName>
    </submittedName>
</protein>
<accession>A0A4Q5J7L8</accession>
<dbReference type="SUPFAM" id="SSF49899">
    <property type="entry name" value="Concanavalin A-like lectins/glucanases"/>
    <property type="match status" value="1"/>
</dbReference>
<dbReference type="InterPro" id="IPR050546">
    <property type="entry name" value="Glycosyl_Hydrlase_16"/>
</dbReference>